<keyword evidence="2" id="KW-0812">Transmembrane</keyword>
<evidence type="ECO:0000256" key="2">
    <source>
        <dbReference type="SAM" id="Phobius"/>
    </source>
</evidence>
<organism evidence="4 5">
    <name type="scientific">Agromyces indicus</name>
    <dbReference type="NCBI Taxonomy" id="758919"/>
    <lineage>
        <taxon>Bacteria</taxon>
        <taxon>Bacillati</taxon>
        <taxon>Actinomycetota</taxon>
        <taxon>Actinomycetes</taxon>
        <taxon>Micrococcales</taxon>
        <taxon>Microbacteriaceae</taxon>
        <taxon>Agromyces</taxon>
    </lineage>
</organism>
<dbReference type="InterPro" id="IPR025241">
    <property type="entry name" value="DUF4190"/>
</dbReference>
<feature type="transmembrane region" description="Helical" evidence="2">
    <location>
        <begin position="54"/>
        <end position="79"/>
    </location>
</feature>
<dbReference type="RefSeq" id="WP_310519728.1">
    <property type="nucleotide sequence ID" value="NZ_BAABBS010000004.1"/>
</dbReference>
<dbReference type="EMBL" id="JAVKGS010000001">
    <property type="protein sequence ID" value="MDR5691074.1"/>
    <property type="molecule type" value="Genomic_DNA"/>
</dbReference>
<dbReference type="Proteomes" id="UP001260072">
    <property type="component" value="Unassembled WGS sequence"/>
</dbReference>
<reference evidence="5" key="1">
    <citation type="submission" date="2023-07" db="EMBL/GenBank/DDBJ databases">
        <title>Description of three actinobacteria isolated from air of manufacturing shop in a pharmaceutical factory.</title>
        <authorList>
            <person name="Zhang D.-F."/>
        </authorList>
    </citation>
    <scope>NUCLEOTIDE SEQUENCE [LARGE SCALE GENOMIC DNA]</scope>
    <source>
        <strain evidence="5">CCTCC AB 2011122</strain>
    </source>
</reference>
<feature type="transmembrane region" description="Helical" evidence="2">
    <location>
        <begin position="100"/>
        <end position="132"/>
    </location>
</feature>
<accession>A0ABU1FH53</accession>
<feature type="region of interest" description="Disordered" evidence="1">
    <location>
        <begin position="1"/>
        <end position="25"/>
    </location>
</feature>
<name>A0ABU1FH53_9MICO</name>
<feature type="domain" description="DUF4190" evidence="3">
    <location>
        <begin position="55"/>
        <end position="115"/>
    </location>
</feature>
<evidence type="ECO:0000313" key="5">
    <source>
        <dbReference type="Proteomes" id="UP001260072"/>
    </source>
</evidence>
<evidence type="ECO:0000259" key="3">
    <source>
        <dbReference type="Pfam" id="PF13828"/>
    </source>
</evidence>
<sequence length="141" mass="14075">MDAPAAQTPAVPPAPPATAAEPPVAQAPSHAGYGYGSSYGAPAGWAPAPPRQNVLAWVAFALAFGGLMLGPLSSIAGVVCGHIARRQIRERGEQGDTAALAGLIAGYIVTALWVVGIVLYVLFIVAIIAFSATAAGASAMP</sequence>
<dbReference type="Pfam" id="PF13828">
    <property type="entry name" value="DUF4190"/>
    <property type="match status" value="1"/>
</dbReference>
<evidence type="ECO:0000313" key="4">
    <source>
        <dbReference type="EMBL" id="MDR5691074.1"/>
    </source>
</evidence>
<keyword evidence="2" id="KW-1133">Transmembrane helix</keyword>
<evidence type="ECO:0000256" key="1">
    <source>
        <dbReference type="SAM" id="MobiDB-lite"/>
    </source>
</evidence>
<keyword evidence="5" id="KW-1185">Reference proteome</keyword>
<keyword evidence="2" id="KW-0472">Membrane</keyword>
<protein>
    <submittedName>
        <fullName evidence="4">DUF4190 domain-containing protein</fullName>
    </submittedName>
</protein>
<proteinExistence type="predicted"/>
<comment type="caution">
    <text evidence="4">The sequence shown here is derived from an EMBL/GenBank/DDBJ whole genome shotgun (WGS) entry which is preliminary data.</text>
</comment>
<gene>
    <name evidence="4" type="ORF">RH861_03260</name>
</gene>